<protein>
    <recommendedName>
        <fullName evidence="1">Calcineurin-like phosphoesterase domain-containing protein</fullName>
    </recommendedName>
</protein>
<comment type="caution">
    <text evidence="2">The sequence shown here is derived from an EMBL/GenBank/DDBJ whole genome shotgun (WGS) entry which is preliminary data.</text>
</comment>
<keyword evidence="3" id="KW-1185">Reference proteome</keyword>
<name>A0ABR3PKA6_9PEZI</name>
<dbReference type="InterPro" id="IPR051693">
    <property type="entry name" value="UPF0046_metallophosphoest"/>
</dbReference>
<dbReference type="RefSeq" id="XP_069202772.1">
    <property type="nucleotide sequence ID" value="XM_069344942.1"/>
</dbReference>
<reference evidence="2 3" key="1">
    <citation type="submission" date="2024-07" db="EMBL/GenBank/DDBJ databases">
        <title>Draft sequence of the Neodothiora populina.</title>
        <authorList>
            <person name="Drown D.D."/>
            <person name="Schuette U.S."/>
            <person name="Buechlein A.B."/>
            <person name="Rusch D.R."/>
            <person name="Winton L.W."/>
            <person name="Adams G.A."/>
        </authorList>
    </citation>
    <scope>NUCLEOTIDE SEQUENCE [LARGE SCALE GENOMIC DNA]</scope>
    <source>
        <strain evidence="2 3">CPC 39397</strain>
    </source>
</reference>
<gene>
    <name evidence="2" type="ORF">AAFC00_005195</name>
</gene>
<evidence type="ECO:0000313" key="2">
    <source>
        <dbReference type="EMBL" id="KAL1306500.1"/>
    </source>
</evidence>
<dbReference type="Proteomes" id="UP001562354">
    <property type="component" value="Unassembled WGS sequence"/>
</dbReference>
<dbReference type="InterPro" id="IPR004843">
    <property type="entry name" value="Calcineurin-like_PHP"/>
</dbReference>
<dbReference type="SUPFAM" id="SSF56300">
    <property type="entry name" value="Metallo-dependent phosphatases"/>
    <property type="match status" value="1"/>
</dbReference>
<dbReference type="PANTHER" id="PTHR12905:SF0">
    <property type="entry name" value="CALCINEURIN-LIKE PHOSPHOESTERASE DOMAIN-CONTAINING PROTEIN"/>
    <property type="match status" value="1"/>
</dbReference>
<accession>A0ABR3PKA6</accession>
<dbReference type="GeneID" id="95978894"/>
<dbReference type="PANTHER" id="PTHR12905">
    <property type="entry name" value="METALLOPHOSPHOESTERASE"/>
    <property type="match status" value="1"/>
</dbReference>
<dbReference type="InterPro" id="IPR029052">
    <property type="entry name" value="Metallo-depent_PP-like"/>
</dbReference>
<dbReference type="EMBL" id="JBFMKM010000004">
    <property type="protein sequence ID" value="KAL1306500.1"/>
    <property type="molecule type" value="Genomic_DNA"/>
</dbReference>
<proteinExistence type="predicted"/>
<dbReference type="Gene3D" id="3.60.21.10">
    <property type="match status" value="1"/>
</dbReference>
<organism evidence="2 3">
    <name type="scientific">Neodothiora populina</name>
    <dbReference type="NCBI Taxonomy" id="2781224"/>
    <lineage>
        <taxon>Eukaryota</taxon>
        <taxon>Fungi</taxon>
        <taxon>Dikarya</taxon>
        <taxon>Ascomycota</taxon>
        <taxon>Pezizomycotina</taxon>
        <taxon>Dothideomycetes</taxon>
        <taxon>Dothideomycetidae</taxon>
        <taxon>Dothideales</taxon>
        <taxon>Dothioraceae</taxon>
        <taxon>Neodothiora</taxon>
    </lineage>
</organism>
<sequence>MSTPQAPYTTFLIMSDTHNFEVADNDKCPLSACRSLTNIDVLLHCGDLTQVGGISAYKKALRLLGELDAELKLVIGGDHDLSLDGEYWKSDLDEEAGDEPEEHERAIDIMTGPLAKAANVTYLSEGLHTFRLKSGVAFTIYASPYQPRFGDWAFGYDRSEDKFTDIPDNVDIVMTHGPPRGVLDRVKSRERPGEDEHLGCDALLRAIDRTKPLLHCFGHIHDGYGAQSKQWEDQKANATASKGGDRGHIIRVMQAGLGSAHEASQDSLTTNSTLMVNAAIMNGQNAPENDPWLVTIGLPRR</sequence>
<dbReference type="CDD" id="cd07379">
    <property type="entry name" value="MPP_239FB"/>
    <property type="match status" value="1"/>
</dbReference>
<dbReference type="Pfam" id="PF00149">
    <property type="entry name" value="Metallophos"/>
    <property type="match status" value="1"/>
</dbReference>
<evidence type="ECO:0000259" key="1">
    <source>
        <dbReference type="Pfam" id="PF00149"/>
    </source>
</evidence>
<evidence type="ECO:0000313" key="3">
    <source>
        <dbReference type="Proteomes" id="UP001562354"/>
    </source>
</evidence>
<feature type="domain" description="Calcineurin-like phosphoesterase" evidence="1">
    <location>
        <begin position="10"/>
        <end position="222"/>
    </location>
</feature>